<organism evidence="2 3">
    <name type="scientific">Lophium mytilinum</name>
    <dbReference type="NCBI Taxonomy" id="390894"/>
    <lineage>
        <taxon>Eukaryota</taxon>
        <taxon>Fungi</taxon>
        <taxon>Dikarya</taxon>
        <taxon>Ascomycota</taxon>
        <taxon>Pezizomycotina</taxon>
        <taxon>Dothideomycetes</taxon>
        <taxon>Pleosporomycetidae</taxon>
        <taxon>Mytilinidiales</taxon>
        <taxon>Mytilinidiaceae</taxon>
        <taxon>Lophium</taxon>
    </lineage>
</organism>
<name>A0A6A6QGE5_9PEZI</name>
<reference evidence="2" key="1">
    <citation type="journal article" date="2020" name="Stud. Mycol.">
        <title>101 Dothideomycetes genomes: a test case for predicting lifestyles and emergence of pathogens.</title>
        <authorList>
            <person name="Haridas S."/>
            <person name="Albert R."/>
            <person name="Binder M."/>
            <person name="Bloem J."/>
            <person name="Labutti K."/>
            <person name="Salamov A."/>
            <person name="Andreopoulos B."/>
            <person name="Baker S."/>
            <person name="Barry K."/>
            <person name="Bills G."/>
            <person name="Bluhm B."/>
            <person name="Cannon C."/>
            <person name="Castanera R."/>
            <person name="Culley D."/>
            <person name="Daum C."/>
            <person name="Ezra D."/>
            <person name="Gonzalez J."/>
            <person name="Henrissat B."/>
            <person name="Kuo A."/>
            <person name="Liang C."/>
            <person name="Lipzen A."/>
            <person name="Lutzoni F."/>
            <person name="Magnuson J."/>
            <person name="Mondo S."/>
            <person name="Nolan M."/>
            <person name="Ohm R."/>
            <person name="Pangilinan J."/>
            <person name="Park H.-J."/>
            <person name="Ramirez L."/>
            <person name="Alfaro M."/>
            <person name="Sun H."/>
            <person name="Tritt A."/>
            <person name="Yoshinaga Y."/>
            <person name="Zwiers L.-H."/>
            <person name="Turgeon B."/>
            <person name="Goodwin S."/>
            <person name="Spatafora J."/>
            <person name="Crous P."/>
            <person name="Grigoriev I."/>
        </authorList>
    </citation>
    <scope>NUCLEOTIDE SEQUENCE</scope>
    <source>
        <strain evidence="2">CBS 269.34</strain>
    </source>
</reference>
<dbReference type="InterPro" id="IPR045107">
    <property type="entry name" value="SAC3/GANP/THP3"/>
</dbReference>
<dbReference type="Pfam" id="PF03399">
    <property type="entry name" value="SAC3_GANP"/>
    <property type="match status" value="1"/>
</dbReference>
<feature type="non-terminal residue" evidence="2">
    <location>
        <position position="1"/>
    </location>
</feature>
<dbReference type="GO" id="GO:0005737">
    <property type="term" value="C:cytoplasm"/>
    <property type="evidence" value="ECO:0007669"/>
    <property type="project" value="TreeGrafter"/>
</dbReference>
<proteinExistence type="predicted"/>
<evidence type="ECO:0000313" key="2">
    <source>
        <dbReference type="EMBL" id="KAF2490567.1"/>
    </source>
</evidence>
<accession>A0A6A6QGE5</accession>
<protein>
    <recommendedName>
        <fullName evidence="1">SAC3/GANP/THP3 conserved domain-containing protein</fullName>
    </recommendedName>
</protein>
<dbReference type="Gene3D" id="1.25.40.990">
    <property type="match status" value="1"/>
</dbReference>
<sequence length="361" mass="42118">LREQREKMRRNYIATGKMQDPEKPRSLKDAITLVGECRDMCPEFERVQRIVQNDVHAHENEPLSLLFGRSARVFDEYRMVKKFRRSAAGNEEQLPSDLRPPTVLKQTLDYLFCSLLSDFKLKDVQTFIWDRTRAVRNDFSIQQVTRDEDVKIAIECFEQIVRFHILSMHEMSGDDNDASDYSWAQDYEQMDKTLLSLDAYYSDNRGKSYQSPHEAEFRAYQVILCMKTPVPNIEDHISTWPFHIVNDKRVRKAVDIYNAGLKGTKKIGPLQPPRKPSFARDDWADFWSELNSDAYSFLMVATAEICAMPIRDMVLKSFVRGFKQGGKKRPEDWTLEEMGKILGLDDLRQVRALCVTYGFKI</sequence>
<dbReference type="PANTHER" id="PTHR12436">
    <property type="entry name" value="80 KDA MCM3-ASSOCIATED PROTEIN"/>
    <property type="match status" value="1"/>
</dbReference>
<dbReference type="InterPro" id="IPR005062">
    <property type="entry name" value="SAC3/GANP/THP3_conserved"/>
</dbReference>
<dbReference type="PANTHER" id="PTHR12436:SF3">
    <property type="entry name" value="GERMINAL-CENTER ASSOCIATED NUCLEAR PROTEIN"/>
    <property type="match status" value="1"/>
</dbReference>
<dbReference type="GO" id="GO:0006406">
    <property type="term" value="P:mRNA export from nucleus"/>
    <property type="evidence" value="ECO:0007669"/>
    <property type="project" value="TreeGrafter"/>
</dbReference>
<keyword evidence="3" id="KW-1185">Reference proteome</keyword>
<dbReference type="OrthoDB" id="264795at2759"/>
<feature type="non-terminal residue" evidence="2">
    <location>
        <position position="361"/>
    </location>
</feature>
<evidence type="ECO:0000313" key="3">
    <source>
        <dbReference type="Proteomes" id="UP000799750"/>
    </source>
</evidence>
<dbReference type="GO" id="GO:0070390">
    <property type="term" value="C:transcription export complex 2"/>
    <property type="evidence" value="ECO:0007669"/>
    <property type="project" value="TreeGrafter"/>
</dbReference>
<dbReference type="Proteomes" id="UP000799750">
    <property type="component" value="Unassembled WGS sequence"/>
</dbReference>
<evidence type="ECO:0000259" key="1">
    <source>
        <dbReference type="Pfam" id="PF03399"/>
    </source>
</evidence>
<dbReference type="EMBL" id="MU004197">
    <property type="protein sequence ID" value="KAF2490567.1"/>
    <property type="molecule type" value="Genomic_DNA"/>
</dbReference>
<feature type="domain" description="SAC3/GANP/THP3 conserved" evidence="1">
    <location>
        <begin position="40"/>
        <end position="361"/>
    </location>
</feature>
<dbReference type="AlphaFoldDB" id="A0A6A6QGE5"/>
<gene>
    <name evidence="2" type="ORF">BU16DRAFT_432259</name>
</gene>